<feature type="domain" description="Glycosyl transferase family 1" evidence="1">
    <location>
        <begin position="191"/>
        <end position="341"/>
    </location>
</feature>
<dbReference type="STRING" id="653733.Selin_0209"/>
<reference evidence="3 4" key="1">
    <citation type="submission" date="2010-12" db="EMBL/GenBank/DDBJ databases">
        <title>Complete sequence of Desulfurispirillum indicum S5.</title>
        <authorList>
            <consortium name="US DOE Joint Genome Institute"/>
            <person name="Lucas S."/>
            <person name="Copeland A."/>
            <person name="Lapidus A."/>
            <person name="Cheng J.-F."/>
            <person name="Goodwin L."/>
            <person name="Pitluck S."/>
            <person name="Chertkov O."/>
            <person name="Held B."/>
            <person name="Detter J.C."/>
            <person name="Han C."/>
            <person name="Tapia R."/>
            <person name="Land M."/>
            <person name="Hauser L."/>
            <person name="Kyrpides N."/>
            <person name="Ivanova N."/>
            <person name="Mikhailova N."/>
            <person name="Haggblom M."/>
            <person name="Rauschenbach I."/>
            <person name="Bini E."/>
            <person name="Woyke T."/>
        </authorList>
    </citation>
    <scope>NUCLEOTIDE SEQUENCE [LARGE SCALE GENOMIC DNA]</scope>
    <source>
        <strain evidence="4">ATCC BAA-1389 / DSM 22839 / S5</strain>
    </source>
</reference>
<dbReference type="AlphaFoldDB" id="E6W627"/>
<proteinExistence type="predicted"/>
<dbReference type="EMBL" id="CP002432">
    <property type="protein sequence ID" value="ADU64966.1"/>
    <property type="molecule type" value="Genomic_DNA"/>
</dbReference>
<dbReference type="SUPFAM" id="SSF53756">
    <property type="entry name" value="UDP-Glycosyltransferase/glycogen phosphorylase"/>
    <property type="match status" value="1"/>
</dbReference>
<dbReference type="InterPro" id="IPR050194">
    <property type="entry name" value="Glycosyltransferase_grp1"/>
</dbReference>
<gene>
    <name evidence="3" type="ordered locus">Selin_0209</name>
</gene>
<dbReference type="InParanoid" id="E6W627"/>
<sequence>MRVLQLGKFYPPHVGGIESLMFHLTEELNRREVHSDVLCAHKKFWGTKEQVHGYTVWRAGSLGVLFSTAISPAMIYRLKRIIDNYDIIHVHHPDPMANLALFLAKPKGRLIVHWHSDIVRQKRSLKLYEPLLRWMLRRADVIIASSEAYKKGSLYLRFFHSKLKIIPYGISADGADLVCGDHVQELQSTFGNRKVVLSLGRLVYYKGLNFLVHAAVFLPKEYVIVIAGDGPLRNKLEKLSRRLGVADRVHFLGEISDEQRWLFLRTCDVFVLPSLERSESFGIVQVEAMACGKPVISTGIRHSGVGWVNRDGVTGRVVPPGDPKALAQAVIEIVENKNNYALFCQNSLLRFQDIFHIHPFACEIIKTYENVLGFPGNMQTCCSRASESVSQRVASQQANTVSRTANGDTL</sequence>
<dbReference type="eggNOG" id="COG0438">
    <property type="taxonomic scope" value="Bacteria"/>
</dbReference>
<keyword evidence="4" id="KW-1185">Reference proteome</keyword>
<evidence type="ECO:0000259" key="2">
    <source>
        <dbReference type="Pfam" id="PF13439"/>
    </source>
</evidence>
<dbReference type="InterPro" id="IPR028098">
    <property type="entry name" value="Glyco_trans_4-like_N"/>
</dbReference>
<feature type="domain" description="Glycosyltransferase subfamily 4-like N-terminal" evidence="2">
    <location>
        <begin position="14"/>
        <end position="171"/>
    </location>
</feature>
<dbReference type="GO" id="GO:0016757">
    <property type="term" value="F:glycosyltransferase activity"/>
    <property type="evidence" value="ECO:0007669"/>
    <property type="project" value="InterPro"/>
</dbReference>
<dbReference type="HOGENOM" id="CLU_009583_2_1_0"/>
<keyword evidence="3" id="KW-0808">Transferase</keyword>
<evidence type="ECO:0000313" key="4">
    <source>
        <dbReference type="Proteomes" id="UP000002572"/>
    </source>
</evidence>
<dbReference type="FunCoup" id="E6W627">
    <property type="interactions" value="234"/>
</dbReference>
<evidence type="ECO:0000313" key="3">
    <source>
        <dbReference type="EMBL" id="ADU64966.1"/>
    </source>
</evidence>
<name>E6W627_DESIS</name>
<dbReference type="Pfam" id="PF13439">
    <property type="entry name" value="Glyco_transf_4"/>
    <property type="match status" value="1"/>
</dbReference>
<dbReference type="OrthoDB" id="9802525at2"/>
<dbReference type="PANTHER" id="PTHR45947:SF3">
    <property type="entry name" value="SULFOQUINOVOSYL TRANSFERASE SQD2"/>
    <property type="match status" value="1"/>
</dbReference>
<dbReference type="RefSeq" id="WP_013504855.1">
    <property type="nucleotide sequence ID" value="NC_014836.1"/>
</dbReference>
<dbReference type="InterPro" id="IPR001296">
    <property type="entry name" value="Glyco_trans_1"/>
</dbReference>
<accession>E6W627</accession>
<organism evidence="3 4">
    <name type="scientific">Desulfurispirillum indicum (strain ATCC BAA-1389 / DSM 22839 / S5)</name>
    <dbReference type="NCBI Taxonomy" id="653733"/>
    <lineage>
        <taxon>Bacteria</taxon>
        <taxon>Pseudomonadati</taxon>
        <taxon>Chrysiogenota</taxon>
        <taxon>Chrysiogenia</taxon>
        <taxon>Chrysiogenales</taxon>
        <taxon>Chrysiogenaceae</taxon>
        <taxon>Desulfurispirillum</taxon>
    </lineage>
</organism>
<dbReference type="KEGG" id="din:Selin_0209"/>
<dbReference type="Pfam" id="PF00534">
    <property type="entry name" value="Glycos_transf_1"/>
    <property type="match status" value="1"/>
</dbReference>
<dbReference type="PANTHER" id="PTHR45947">
    <property type="entry name" value="SULFOQUINOVOSYL TRANSFERASE SQD2"/>
    <property type="match status" value="1"/>
</dbReference>
<evidence type="ECO:0000259" key="1">
    <source>
        <dbReference type="Pfam" id="PF00534"/>
    </source>
</evidence>
<dbReference type="Gene3D" id="3.40.50.2000">
    <property type="entry name" value="Glycogen Phosphorylase B"/>
    <property type="match status" value="2"/>
</dbReference>
<dbReference type="Proteomes" id="UP000002572">
    <property type="component" value="Chromosome"/>
</dbReference>
<protein>
    <submittedName>
        <fullName evidence="3">Glycosyl transferase group 1</fullName>
    </submittedName>
</protein>